<comment type="caution">
    <text evidence="4">The sequence shown here is derived from an EMBL/GenBank/DDBJ whole genome shotgun (WGS) entry which is preliminary data.</text>
</comment>
<gene>
    <name evidence="4" type="ORF">FB559_7918</name>
</gene>
<dbReference type="Pfam" id="PF00106">
    <property type="entry name" value="adh_short"/>
    <property type="match status" value="1"/>
</dbReference>
<evidence type="ECO:0000313" key="5">
    <source>
        <dbReference type="Proteomes" id="UP000316096"/>
    </source>
</evidence>
<dbReference type="AlphaFoldDB" id="A0A543C0L0"/>
<dbReference type="InterPro" id="IPR002347">
    <property type="entry name" value="SDR_fam"/>
</dbReference>
<dbReference type="SUPFAM" id="SSF51735">
    <property type="entry name" value="NAD(P)-binding Rossmann-fold domains"/>
    <property type="match status" value="1"/>
</dbReference>
<protein>
    <submittedName>
        <fullName evidence="4">NADP-dependent 3-hydroxy acid dehydrogenase YdfG</fullName>
    </submittedName>
</protein>
<dbReference type="InterPro" id="IPR020904">
    <property type="entry name" value="Sc_DH/Rdtase_CS"/>
</dbReference>
<reference evidence="4 5" key="1">
    <citation type="submission" date="2019-06" db="EMBL/GenBank/DDBJ databases">
        <title>Sequencing the genomes of 1000 actinobacteria strains.</title>
        <authorList>
            <person name="Klenk H.-P."/>
        </authorList>
    </citation>
    <scope>NUCLEOTIDE SEQUENCE [LARGE SCALE GENOMIC DNA]</scope>
    <source>
        <strain evidence="4 5">DSM 102200</strain>
    </source>
</reference>
<evidence type="ECO:0000256" key="2">
    <source>
        <dbReference type="ARBA" id="ARBA00023002"/>
    </source>
</evidence>
<dbReference type="GO" id="GO:0016616">
    <property type="term" value="F:oxidoreductase activity, acting on the CH-OH group of donors, NAD or NADP as acceptor"/>
    <property type="evidence" value="ECO:0007669"/>
    <property type="project" value="UniProtKB-ARBA"/>
</dbReference>
<name>A0A543C0L0_9ACTN</name>
<dbReference type="PRINTS" id="PR00081">
    <property type="entry name" value="GDHRDH"/>
</dbReference>
<dbReference type="PROSITE" id="PS00061">
    <property type="entry name" value="ADH_SHORT"/>
    <property type="match status" value="1"/>
</dbReference>
<dbReference type="Gene3D" id="3.40.50.720">
    <property type="entry name" value="NAD(P)-binding Rossmann-like Domain"/>
    <property type="match status" value="1"/>
</dbReference>
<organism evidence="4 5">
    <name type="scientific">Actinoallomurus bryophytorum</name>
    <dbReference type="NCBI Taxonomy" id="1490222"/>
    <lineage>
        <taxon>Bacteria</taxon>
        <taxon>Bacillati</taxon>
        <taxon>Actinomycetota</taxon>
        <taxon>Actinomycetes</taxon>
        <taxon>Streptosporangiales</taxon>
        <taxon>Thermomonosporaceae</taxon>
        <taxon>Actinoallomurus</taxon>
    </lineage>
</organism>
<dbReference type="PANTHER" id="PTHR43115">
    <property type="entry name" value="DEHYDROGENASE/REDUCTASE SDR FAMILY MEMBER 11"/>
    <property type="match status" value="1"/>
</dbReference>
<keyword evidence="5" id="KW-1185">Reference proteome</keyword>
<accession>A0A543C0L0</accession>
<dbReference type="PANTHER" id="PTHR43115:SF4">
    <property type="entry name" value="DEHYDROGENASE_REDUCTASE SDR FAMILY MEMBER 11"/>
    <property type="match status" value="1"/>
</dbReference>
<comment type="similarity">
    <text evidence="1 3">Belongs to the short-chain dehydrogenases/reductases (SDR) family.</text>
</comment>
<dbReference type="RefSeq" id="WP_141962616.1">
    <property type="nucleotide sequence ID" value="NZ_VFOZ01000002.1"/>
</dbReference>
<keyword evidence="2" id="KW-0560">Oxidoreductase</keyword>
<dbReference type="Proteomes" id="UP000316096">
    <property type="component" value="Unassembled WGS sequence"/>
</dbReference>
<evidence type="ECO:0000256" key="1">
    <source>
        <dbReference type="ARBA" id="ARBA00006484"/>
    </source>
</evidence>
<evidence type="ECO:0000256" key="3">
    <source>
        <dbReference type="RuleBase" id="RU000363"/>
    </source>
</evidence>
<dbReference type="OrthoDB" id="9775296at2"/>
<sequence length="254" mass="26903">MSDRLDGTVALVTGASSGIGEATAVALADQGAAVALVARRAERLEELAGKIRDDGGTALVLAGDVTVERQAREVVERTVTELGRLDTLINNAGVMLLGPVVGAPVEEWQRMVEVNVLGLLYCAHAALPHLLSAADDDPRHVADLVNISSVAGRVARSGSAVYNATKHGVGAFSEGLRQEVTGRHVRVSLVEPGATDTELSGHNRPEVLEGIKKRFSGVERMRAEDIADAIGYVVTRPRHVAVNEMLIRPTEQTN</sequence>
<dbReference type="EMBL" id="VFOZ01000002">
    <property type="protein sequence ID" value="TQL90609.1"/>
    <property type="molecule type" value="Genomic_DNA"/>
</dbReference>
<proteinExistence type="inferred from homology"/>
<evidence type="ECO:0000313" key="4">
    <source>
        <dbReference type="EMBL" id="TQL90609.1"/>
    </source>
</evidence>
<dbReference type="PRINTS" id="PR00080">
    <property type="entry name" value="SDRFAMILY"/>
</dbReference>
<dbReference type="InterPro" id="IPR036291">
    <property type="entry name" value="NAD(P)-bd_dom_sf"/>
</dbReference>
<dbReference type="FunFam" id="3.40.50.720:FF:000047">
    <property type="entry name" value="NADP-dependent L-serine/L-allo-threonine dehydrogenase"/>
    <property type="match status" value="1"/>
</dbReference>